<evidence type="ECO:0000256" key="3">
    <source>
        <dbReference type="SAM" id="MobiDB-lite"/>
    </source>
</evidence>
<feature type="compositionally biased region" description="Basic and acidic residues" evidence="3">
    <location>
        <begin position="702"/>
        <end position="711"/>
    </location>
</feature>
<feature type="region of interest" description="Disordered" evidence="3">
    <location>
        <begin position="240"/>
        <end position="308"/>
    </location>
</feature>
<feature type="compositionally biased region" description="Polar residues" evidence="3">
    <location>
        <begin position="347"/>
        <end position="356"/>
    </location>
</feature>
<feature type="compositionally biased region" description="Polar residues" evidence="3">
    <location>
        <begin position="596"/>
        <end position="605"/>
    </location>
</feature>
<sequence>MYKETLGNASRTYIQRPELQVLDSTTHRVGPGSTRFATAETQRQATGPSSALISLGKFIYPSQSAPTLAKTSPQSSLAAPGPRAYAQDGGSSSLEREPSQTSPALSTASTADLDDDIESSPSLPPLPAPRLPGRVAEILRTPPVDAGEFGTASWGSPYPRTDHNLRRLSLSSEPSDDSPIHHLTIDTPFLRQQVASDPSDTEPQTSISAAAAVLANRVRRQNSRLTEDWIRTHTTGIANAEPKHWFSEGSDSEHSSLSGSEPAWLNDSDARTPKAARKANSQPARPPRYPRAPSSVETLKPGDSFSLKPGEMIDLVTMEESTPVPAWDFPSDSSQGIGKQDSIPEPESSTQPTTEVMNKGPATPVKAVQRPLPEEPAAPARTRKKLPWKGKHIVIMLPRDDQRGQPGKSPMPLRSDEIRKMFESWKELGYGVDGFDLAVDGFQPPDTDDSQSRSGWPAHEDVIQERATGKYPVMLPDLNGEFGASYLRHPHTDRRNLIAWKNYVDELQETKLRALGVFSAEEEPEEPSISPLLTNPSRQPSAQYPPLPFSPPVPASSASSNPAISGYPFPGQLVPISPSPGLSSGASPVPFATGPGQFNSRQSVSLPPAGSAFHRPAQSPPGWPTQAGILHGLSRHEPTSLSNLDGILSPQSPYGLDGLLQAGSPAFNFPQRRQSLQYSPELLGQHPVGAMASPRLPEVHEDIEMFEKSSPERPVLAQPNSDSLQAEIDDAEYHLEEQLRHQLEHEDYSPHTTEDPAAGADAPASPHSRGASADLDVTKSSAHEPVDEPLVLHHPRPHSRGHSLSQNFFRDHGETQAEPARSDVVRPGDLISISESFEIDQSQEMETNLSNFGTPITTFGFTAAPEHQRAFSSTDNPWQEAEPPTSSRRTSHASKPSLSKLNVQAPEFKFNPATSFTPGQFNFSGNFQPAAFQAGHVAGSPSVQSLASQASSSSKFHATAPSFAPSQSDFNFSMSGPKFRPDAPSFTPFQSRFGSAASSAGTGDDGIDKRNSIFGSINFQSNDVAKPAKSSKAIPIVRPSSKSSAKSVLFSTPIDGFSEGPDGRPVNDSRVKRTKSEALNGDDVPLFADRPGTDVSEDEPAEDANDDRRDAERSPRVDTSISSMVALDQMSSQATPFTPSESSPAENANTWSPFEFDSKREAQNFSESRIFGDDTFRLRQSSALSATAASFQPTSAKYEDDQVQYEVVEPVITGASATADSEGSEDKITRNGLEASHITSPSPKLGGLAGSRFARDPSPASSEETEIIRTVEEAPGWQAMQAPVGQPIDISNAREPTFEEIDAVMQHLENDPSMGVNKSKATNSPWQLRSTVDGDSPSHGQQSPVDQLVRDGNNHTPRQLASPSNAAPVVDTELGGSFIIPSISPCSPHPANELTGADIDIASNNWEAPYPHGEHVKLESNSHSFDSRIYEALSSLLASKLDPMEKKLASIQVTMASKSRRTPSLRDVRSISGEIQESDADDEDEEPMTRRSVSPRKDRRMDHIRLAVMDALASQGMAASATGRESLHNEDSVLRALEDIKEHLTASLGTIAEGQAKVSSSGVTSRDMPASVADEQLQSKVDELPTTVGSFEQRLHQEQLKIEKEATERRAAEDAAAELHRKLQAAESRVEAEIINRSVFDQRVLDLEERLRRQEAICEEEIKNKRDAEDRLAEVQRLLKISSEEEDRLKGVVDERDERIRSLEQSSGKSAMRMALLEATQTNSTQSQSEMTKKLSSLEVDLLNVRQDNNHWRSEAEKADEAARRTAGELAQVSEENTRLQKSLIALTTQLEENERLRESWRSKFMSLQEDMGKAAHQVAEENARRVKKDQTMFARQEVLDARLQAEAKTRERLELEMDRLQNNEISGMRAVKECKRLEGLLVELNTENHKLQQAASRYRLEFEEARESGASEVRRTSVALQMEIDTANNQVNVIREELEEQNAKLRAELDNVKLDADTAKAQNEMLLEEAQTTKTTAIDELKRKYDNKMEDAQARFERQVSNAAEDAQRTEQQLLERLSLSSSKIEHLQDRVVHLEDKLEIAREAASAAAQAAKSASVEPGQAREAVQTTQPAMNEPALPEKISPQALRESIMVLQEQLQAREQRIESLEQTVAESDPDAVSKISKRDDEINWLRELLAVRHADLQDIITALSGDNDGVEREAVRDAAIRLKANLQMEQQERERAANGGSSISLPNLAQSIQAATPRVAQAVGPIAAAWGNWRKSNQPAFRSLSAALNSPTGTNRTPSKSRGGPSSQSLLGGLLTPPASGPRQASLMEGGRPQPTAFSSTGRRYTSQGGVPRHVRGGSMASFRSDQMPAAQEMSFQERREQPQTPPMARKSGYDSDAQPGDFDDHDFFEDD</sequence>
<feature type="compositionally biased region" description="Acidic residues" evidence="3">
    <location>
        <begin position="2352"/>
        <end position="2362"/>
    </location>
</feature>
<feature type="compositionally biased region" description="Pro residues" evidence="3">
    <location>
        <begin position="543"/>
        <end position="554"/>
    </location>
</feature>
<feature type="compositionally biased region" description="Basic and acidic residues" evidence="3">
    <location>
        <begin position="1061"/>
        <end position="1076"/>
    </location>
</feature>
<keyword evidence="1 2" id="KW-0175">Coiled coil</keyword>
<proteinExistence type="predicted"/>
<feature type="compositionally biased region" description="Polar residues" evidence="3">
    <location>
        <begin position="89"/>
        <end position="110"/>
    </location>
</feature>
<feature type="compositionally biased region" description="Acidic residues" evidence="3">
    <location>
        <begin position="1476"/>
        <end position="1486"/>
    </location>
</feature>
<accession>A0A151GVD0</accession>
<feature type="region of interest" description="Disordered" evidence="3">
    <location>
        <begin position="702"/>
        <end position="806"/>
    </location>
</feature>
<dbReference type="InParanoid" id="A0A151GVD0"/>
<dbReference type="Proteomes" id="UP000076580">
    <property type="component" value="Chromosome 01"/>
</dbReference>
<feature type="region of interest" description="Disordered" evidence="3">
    <location>
        <begin position="23"/>
        <end position="48"/>
    </location>
</feature>
<feature type="compositionally biased region" description="Polar residues" evidence="3">
    <location>
        <begin position="2286"/>
        <end position="2299"/>
    </location>
</feature>
<feature type="compositionally biased region" description="Polar residues" evidence="3">
    <location>
        <begin position="1319"/>
        <end position="1330"/>
    </location>
</feature>
<feature type="compositionally biased region" description="Polar residues" evidence="3">
    <location>
        <begin position="2236"/>
        <end position="2250"/>
    </location>
</feature>
<feature type="coiled-coil region" evidence="2">
    <location>
        <begin position="1756"/>
        <end position="1790"/>
    </location>
</feature>
<feature type="compositionally biased region" description="Polar residues" evidence="3">
    <location>
        <begin position="1354"/>
        <end position="1365"/>
    </location>
</feature>
<feature type="compositionally biased region" description="Low complexity" evidence="3">
    <location>
        <begin position="755"/>
        <end position="764"/>
    </location>
</feature>
<feature type="region of interest" description="Disordered" evidence="3">
    <location>
        <begin position="1051"/>
        <end position="1156"/>
    </location>
</feature>
<feature type="compositionally biased region" description="Polar residues" evidence="3">
    <location>
        <begin position="884"/>
        <end position="896"/>
    </location>
</feature>
<gene>
    <name evidence="4" type="ORF">DCS_02170</name>
</gene>
<feature type="compositionally biased region" description="Polar residues" evidence="3">
    <location>
        <begin position="1117"/>
        <end position="1152"/>
    </location>
</feature>
<feature type="region of interest" description="Disordered" evidence="3">
    <location>
        <begin position="1458"/>
        <end position="1497"/>
    </location>
</feature>
<feature type="compositionally biased region" description="Low complexity" evidence="3">
    <location>
        <begin position="2251"/>
        <end position="2265"/>
    </location>
</feature>
<evidence type="ECO:0000256" key="2">
    <source>
        <dbReference type="SAM" id="Coils"/>
    </source>
</evidence>
<comment type="caution">
    <text evidence="4">The sequence shown here is derived from an EMBL/GenBank/DDBJ whole genome shotgun (WGS) entry which is preliminary data.</text>
</comment>
<dbReference type="RefSeq" id="XP_040660382.1">
    <property type="nucleotide sequence ID" value="XM_040799499.1"/>
</dbReference>
<feature type="compositionally biased region" description="Basic and acidic residues" evidence="3">
    <location>
        <begin position="1106"/>
        <end position="1116"/>
    </location>
</feature>
<feature type="region of interest" description="Disordered" evidence="3">
    <location>
        <begin position="519"/>
        <end position="560"/>
    </location>
</feature>
<feature type="coiled-coil region" evidence="2">
    <location>
        <begin position="1595"/>
        <end position="1685"/>
    </location>
</feature>
<evidence type="ECO:0000313" key="5">
    <source>
        <dbReference type="Proteomes" id="UP000076580"/>
    </source>
</evidence>
<reference evidence="4 5" key="1">
    <citation type="journal article" date="2016" name="Sci. Rep.">
        <title>Insights into Adaptations to a Near-Obligate Nematode Endoparasitic Lifestyle from the Finished Genome of Drechmeria coniospora.</title>
        <authorList>
            <person name="Zhang L."/>
            <person name="Zhou Z."/>
            <person name="Guo Q."/>
            <person name="Fokkens L."/>
            <person name="Miskei M."/>
            <person name="Pocsi I."/>
            <person name="Zhang W."/>
            <person name="Chen M."/>
            <person name="Wang L."/>
            <person name="Sun Y."/>
            <person name="Donzelli B.G."/>
            <person name="Gibson D.M."/>
            <person name="Nelson D.R."/>
            <person name="Luo J.G."/>
            <person name="Rep M."/>
            <person name="Liu H."/>
            <person name="Yang S."/>
            <person name="Wang J."/>
            <person name="Krasnoff S.B."/>
            <person name="Xu Y."/>
            <person name="Molnar I."/>
            <person name="Lin M."/>
        </authorList>
    </citation>
    <scope>NUCLEOTIDE SEQUENCE [LARGE SCALE GENOMIC DNA]</scope>
    <source>
        <strain evidence="4 5">ARSEF 6962</strain>
    </source>
</reference>
<dbReference type="GeneID" id="63714813"/>
<organism evidence="4 5">
    <name type="scientific">Drechmeria coniospora</name>
    <name type="common">Nematophagous fungus</name>
    <name type="synonym">Meria coniospora</name>
    <dbReference type="NCBI Taxonomy" id="98403"/>
    <lineage>
        <taxon>Eukaryota</taxon>
        <taxon>Fungi</taxon>
        <taxon>Dikarya</taxon>
        <taxon>Ascomycota</taxon>
        <taxon>Pezizomycotina</taxon>
        <taxon>Sordariomycetes</taxon>
        <taxon>Hypocreomycetidae</taxon>
        <taxon>Hypocreales</taxon>
        <taxon>Ophiocordycipitaceae</taxon>
        <taxon>Drechmeria</taxon>
    </lineage>
</organism>
<protein>
    <submittedName>
        <fullName evidence="4">Myosin class II heavy chain</fullName>
    </submittedName>
</protein>
<feature type="compositionally biased region" description="Polar residues" evidence="3">
    <location>
        <begin position="35"/>
        <end position="48"/>
    </location>
</feature>
<evidence type="ECO:0000313" key="4">
    <source>
        <dbReference type="EMBL" id="KYK61030.1"/>
    </source>
</evidence>
<feature type="compositionally biased region" description="Basic and acidic residues" evidence="3">
    <location>
        <begin position="241"/>
        <end position="254"/>
    </location>
</feature>
<dbReference type="EMBL" id="LAYC01000001">
    <property type="protein sequence ID" value="KYK61030.1"/>
    <property type="molecule type" value="Genomic_DNA"/>
</dbReference>
<evidence type="ECO:0000256" key="1">
    <source>
        <dbReference type="ARBA" id="ARBA00023054"/>
    </source>
</evidence>
<name>A0A151GVD0_DRECN</name>
<feature type="compositionally biased region" description="Polar residues" evidence="3">
    <location>
        <begin position="65"/>
        <end position="77"/>
    </location>
</feature>
<feature type="coiled-coil region" evidence="2">
    <location>
        <begin position="1844"/>
        <end position="2046"/>
    </location>
</feature>
<feature type="compositionally biased region" description="Polar residues" evidence="3">
    <location>
        <begin position="531"/>
        <end position="542"/>
    </location>
</feature>
<feature type="region of interest" description="Disordered" evidence="3">
    <location>
        <begin position="1214"/>
        <end position="1265"/>
    </location>
</feature>
<dbReference type="STRING" id="98403.A0A151GVD0"/>
<feature type="region of interest" description="Disordered" evidence="3">
    <location>
        <begin position="1311"/>
        <end position="1366"/>
    </location>
</feature>
<feature type="region of interest" description="Disordered" evidence="3">
    <location>
        <begin position="2236"/>
        <end position="2362"/>
    </location>
</feature>
<feature type="region of interest" description="Disordered" evidence="3">
    <location>
        <begin position="578"/>
        <end position="631"/>
    </location>
</feature>
<dbReference type="PANTHER" id="PTHR32083:SF0">
    <property type="entry name" value="CILIA AND FLAGELLA-ASSOCIATED PROTEIN 58"/>
    <property type="match status" value="1"/>
</dbReference>
<feature type="compositionally biased region" description="Low complexity" evidence="3">
    <location>
        <begin position="578"/>
        <end position="590"/>
    </location>
</feature>
<feature type="region of interest" description="Disordered" evidence="3">
    <location>
        <begin position="65"/>
        <end position="131"/>
    </location>
</feature>
<keyword evidence="5" id="KW-1185">Reference proteome</keyword>
<feature type="compositionally biased region" description="Basic and acidic residues" evidence="3">
    <location>
        <begin position="731"/>
        <end position="754"/>
    </location>
</feature>
<feature type="compositionally biased region" description="Acidic residues" evidence="3">
    <location>
        <begin position="1095"/>
        <end position="1105"/>
    </location>
</feature>
<feature type="region of interest" description="Disordered" evidence="3">
    <location>
        <begin position="323"/>
        <end position="385"/>
    </location>
</feature>
<dbReference type="PANTHER" id="PTHR32083">
    <property type="entry name" value="CILIA AND FLAGELLA-ASSOCIATED PROTEIN 58-RELATED"/>
    <property type="match status" value="1"/>
</dbReference>
<dbReference type="GO" id="GO:0005856">
    <property type="term" value="C:cytoskeleton"/>
    <property type="evidence" value="ECO:0007669"/>
    <property type="project" value="TreeGrafter"/>
</dbReference>
<feature type="region of interest" description="Disordered" evidence="3">
    <location>
        <begin position="868"/>
        <end position="896"/>
    </location>
</feature>